<evidence type="ECO:0000259" key="1">
    <source>
        <dbReference type="SMART" id="SM00953"/>
    </source>
</evidence>
<evidence type="ECO:0000313" key="2">
    <source>
        <dbReference type="EMBL" id="MTV56247.1"/>
    </source>
</evidence>
<protein>
    <submittedName>
        <fullName evidence="2">RES domain-containing protein</fullName>
    </submittedName>
</protein>
<dbReference type="RefSeq" id="WP_155473480.1">
    <property type="nucleotide sequence ID" value="NZ_WNKZ01000145.1"/>
</dbReference>
<feature type="non-terminal residue" evidence="2">
    <location>
        <position position="250"/>
    </location>
</feature>
<dbReference type="Proteomes" id="UP000430634">
    <property type="component" value="Unassembled WGS sequence"/>
</dbReference>
<feature type="domain" description="RES" evidence="1">
    <location>
        <begin position="39"/>
        <end position="180"/>
    </location>
</feature>
<organism evidence="2 3">
    <name type="scientific">Pseudoduganella buxea</name>
    <dbReference type="NCBI Taxonomy" id="1949069"/>
    <lineage>
        <taxon>Bacteria</taxon>
        <taxon>Pseudomonadati</taxon>
        <taxon>Pseudomonadota</taxon>
        <taxon>Betaproteobacteria</taxon>
        <taxon>Burkholderiales</taxon>
        <taxon>Oxalobacteraceae</taxon>
        <taxon>Telluria group</taxon>
        <taxon>Pseudoduganella</taxon>
    </lineage>
</organism>
<dbReference type="OrthoDB" id="7257056at2"/>
<comment type="caution">
    <text evidence="2">The sequence shown here is derived from an EMBL/GenBank/DDBJ whole genome shotgun (WGS) entry which is preliminary data.</text>
</comment>
<proteinExistence type="predicted"/>
<accession>A0A6I3T9A9</accession>
<reference evidence="2 3" key="1">
    <citation type="submission" date="2019-11" db="EMBL/GenBank/DDBJ databases">
        <title>Type strains purchased from KCTC, JCM and DSMZ.</title>
        <authorList>
            <person name="Lu H."/>
        </authorList>
    </citation>
    <scope>NUCLEOTIDE SEQUENCE [LARGE SCALE GENOMIC DNA]</scope>
    <source>
        <strain evidence="2 3">KCTC 52429</strain>
    </source>
</reference>
<dbReference type="EMBL" id="WNKZ01000145">
    <property type="protein sequence ID" value="MTV56247.1"/>
    <property type="molecule type" value="Genomic_DNA"/>
</dbReference>
<dbReference type="SMART" id="SM00953">
    <property type="entry name" value="RES"/>
    <property type="match status" value="1"/>
</dbReference>
<sequence>MTRSHLPDFAALRAAGELDFCQVDVAGLLRLSLQPGTEPWWGATGRYRFDDPARVFGVTYAADTLAVAICETILHTVGDHRAGQWWLDRSAVARRAIVHYVHPTRTHLRHVDLSGIALKRLGLDNDVSATDDYAPTQGLSGAIHAQVPEADGIRYVSKQLNTQLAVALFERSGVRAAQGGATPCWIIGHCGPAGTPAGAVVYAVAARCRPGAWVASCASAAIGTMAVRASRRLCILESFIYCLPGFKEKG</sequence>
<evidence type="ECO:0000313" key="3">
    <source>
        <dbReference type="Proteomes" id="UP000430634"/>
    </source>
</evidence>
<gene>
    <name evidence="2" type="ORF">GM672_26325</name>
</gene>
<name>A0A6I3T9A9_9BURK</name>
<dbReference type="Pfam" id="PF08808">
    <property type="entry name" value="RES"/>
    <property type="match status" value="1"/>
</dbReference>
<dbReference type="AlphaFoldDB" id="A0A6I3T9A9"/>
<dbReference type="InterPro" id="IPR014914">
    <property type="entry name" value="RES_dom"/>
</dbReference>